<evidence type="ECO:0000256" key="7">
    <source>
        <dbReference type="SAM" id="Phobius"/>
    </source>
</evidence>
<keyword evidence="4 7" id="KW-0812">Transmembrane</keyword>
<feature type="transmembrane region" description="Helical" evidence="7">
    <location>
        <begin position="160"/>
        <end position="181"/>
    </location>
</feature>
<gene>
    <name evidence="8" type="ORF">ACMU_00480</name>
</gene>
<feature type="transmembrane region" description="Helical" evidence="7">
    <location>
        <begin position="6"/>
        <end position="22"/>
    </location>
</feature>
<feature type="transmembrane region" description="Helical" evidence="7">
    <location>
        <begin position="286"/>
        <end position="307"/>
    </location>
</feature>
<evidence type="ECO:0000256" key="3">
    <source>
        <dbReference type="ARBA" id="ARBA00022475"/>
    </source>
</evidence>
<feature type="transmembrane region" description="Helical" evidence="7">
    <location>
        <begin position="193"/>
        <end position="215"/>
    </location>
</feature>
<keyword evidence="5 7" id="KW-1133">Transmembrane helix</keyword>
<accession>A0A037ZKP6</accession>
<dbReference type="STRING" id="1454373.ACMU_00480"/>
<comment type="caution">
    <text evidence="8">The sequence shown here is derived from an EMBL/GenBank/DDBJ whole genome shotgun (WGS) entry which is preliminary data.</text>
</comment>
<evidence type="ECO:0000313" key="9">
    <source>
        <dbReference type="Proteomes" id="UP000026249"/>
    </source>
</evidence>
<comment type="subcellular location">
    <subcellularLocation>
        <location evidence="1">Membrane</location>
        <topology evidence="1">Multi-pass membrane protein</topology>
    </subcellularLocation>
</comment>
<feature type="transmembrane region" description="Helical" evidence="7">
    <location>
        <begin position="65"/>
        <end position="86"/>
    </location>
</feature>
<dbReference type="GO" id="GO:0055085">
    <property type="term" value="P:transmembrane transport"/>
    <property type="evidence" value="ECO:0007669"/>
    <property type="project" value="InterPro"/>
</dbReference>
<proteinExistence type="predicted"/>
<feature type="transmembrane region" description="Helical" evidence="7">
    <location>
        <begin position="34"/>
        <end position="53"/>
    </location>
</feature>
<keyword evidence="2" id="KW-0813">Transport</keyword>
<evidence type="ECO:0000256" key="6">
    <source>
        <dbReference type="ARBA" id="ARBA00023136"/>
    </source>
</evidence>
<keyword evidence="9" id="KW-1185">Reference proteome</keyword>
<protein>
    <submittedName>
        <fullName evidence="8">Malate transporter</fullName>
    </submittedName>
</protein>
<evidence type="ECO:0000313" key="8">
    <source>
        <dbReference type="EMBL" id="KAJ57001.1"/>
    </source>
</evidence>
<evidence type="ECO:0000256" key="5">
    <source>
        <dbReference type="ARBA" id="ARBA00022989"/>
    </source>
</evidence>
<dbReference type="InterPro" id="IPR004776">
    <property type="entry name" value="Mem_transp_PIN-like"/>
</dbReference>
<name>A0A037ZKP6_9RHOB</name>
<feature type="transmembrane region" description="Helical" evidence="7">
    <location>
        <begin position="98"/>
        <end position="119"/>
    </location>
</feature>
<organism evidence="8 9">
    <name type="scientific">Actibacterium mucosum KCTC 23349</name>
    <dbReference type="NCBI Taxonomy" id="1454373"/>
    <lineage>
        <taxon>Bacteria</taxon>
        <taxon>Pseudomonadati</taxon>
        <taxon>Pseudomonadota</taxon>
        <taxon>Alphaproteobacteria</taxon>
        <taxon>Rhodobacterales</taxon>
        <taxon>Roseobacteraceae</taxon>
        <taxon>Actibacterium</taxon>
    </lineage>
</organism>
<dbReference type="Pfam" id="PF03547">
    <property type="entry name" value="Mem_trans"/>
    <property type="match status" value="2"/>
</dbReference>
<keyword evidence="3" id="KW-1003">Cell membrane</keyword>
<feature type="transmembrane region" description="Helical" evidence="7">
    <location>
        <begin position="227"/>
        <end position="248"/>
    </location>
</feature>
<dbReference type="AlphaFoldDB" id="A0A037ZKP6"/>
<reference evidence="8 9" key="1">
    <citation type="submission" date="2014-03" db="EMBL/GenBank/DDBJ databases">
        <title>Draft Genome Sequence of Actibacterium mucosum KCTC 23349, a Marine Alphaproteobacterium with Complex Ionic Requirements Isolated from Mediterranean Seawater at Malvarrosa Beach, Valencia, Spain.</title>
        <authorList>
            <person name="Arahal D.R."/>
            <person name="Shao Z."/>
            <person name="Lai Q."/>
            <person name="Pujalte M.J."/>
        </authorList>
    </citation>
    <scope>NUCLEOTIDE SEQUENCE [LARGE SCALE GENOMIC DNA]</scope>
    <source>
        <strain evidence="8 9">KCTC 23349</strain>
    </source>
</reference>
<dbReference type="PANTHER" id="PTHR36838">
    <property type="entry name" value="AUXIN EFFLUX CARRIER FAMILY PROTEIN"/>
    <property type="match status" value="1"/>
</dbReference>
<dbReference type="RefSeq" id="WP_035255175.1">
    <property type="nucleotide sequence ID" value="NZ_JFKE01000001.1"/>
</dbReference>
<dbReference type="GO" id="GO:0016020">
    <property type="term" value="C:membrane"/>
    <property type="evidence" value="ECO:0007669"/>
    <property type="project" value="UniProtKB-SubCell"/>
</dbReference>
<keyword evidence="6 7" id="KW-0472">Membrane</keyword>
<dbReference type="Proteomes" id="UP000026249">
    <property type="component" value="Unassembled WGS sequence"/>
</dbReference>
<evidence type="ECO:0000256" key="4">
    <source>
        <dbReference type="ARBA" id="ARBA00022692"/>
    </source>
</evidence>
<dbReference type="OrthoDB" id="7329340at2"/>
<evidence type="ECO:0000256" key="1">
    <source>
        <dbReference type="ARBA" id="ARBA00004141"/>
    </source>
</evidence>
<feature type="transmembrane region" description="Helical" evidence="7">
    <location>
        <begin position="254"/>
        <end position="274"/>
    </location>
</feature>
<dbReference type="PANTHER" id="PTHR36838:SF3">
    <property type="entry name" value="TRANSPORTER AUXIN EFFLUX CARRIER EC FAMILY"/>
    <property type="match status" value="1"/>
</dbReference>
<feature type="transmembrane region" description="Helical" evidence="7">
    <location>
        <begin position="125"/>
        <end position="148"/>
    </location>
</feature>
<evidence type="ECO:0000256" key="2">
    <source>
        <dbReference type="ARBA" id="ARBA00022448"/>
    </source>
</evidence>
<dbReference type="EMBL" id="JFKE01000001">
    <property type="protein sequence ID" value="KAJ57001.1"/>
    <property type="molecule type" value="Genomic_DNA"/>
</dbReference>
<sequence>MLAIFLETLPFFALIGLGYAARRTAFFSEEATAYLTRFVFYFALSAMLLRFSATLDIGALFSWDFVWAYLSASALIYALVAGVALARGRPLEEAAFEGQCSVIGNVGFLGIPMLALLMGEAAVGPVMFVLSIDLIVFGSLVVAVVNGARDGRMSLGMLRSIGLGLLKNPMIMSITLGLLWARTGMAIPGPADQFLSILGAAATPGALFAIGASLASKSAERIEVASWLSFAKLVLHPAAIAVAVLFIFDVDNYAGAVMIACASLPVAGNIFILAQHYGVAPQRVSASILVSTVASVVTVSLVIGWLVQV</sequence>